<dbReference type="PANTHER" id="PTHR48105">
    <property type="entry name" value="THIOREDOXIN REDUCTASE 1-RELATED-RELATED"/>
    <property type="match status" value="1"/>
</dbReference>
<keyword evidence="5 8" id="KW-0560">Oxidoreductase</keyword>
<comment type="cofactor">
    <cofactor evidence="9">
        <name>FAD</name>
        <dbReference type="ChEBI" id="CHEBI:57692"/>
    </cofactor>
    <text evidence="9">Binds 1 FAD per subunit.</text>
</comment>
<keyword evidence="6" id="KW-1015">Disulfide bond</keyword>
<evidence type="ECO:0000259" key="10">
    <source>
        <dbReference type="Pfam" id="PF07992"/>
    </source>
</evidence>
<dbReference type="Proteomes" id="UP000516349">
    <property type="component" value="Chromosome"/>
</dbReference>
<dbReference type="InterPro" id="IPR036188">
    <property type="entry name" value="FAD/NAD-bd_sf"/>
</dbReference>
<feature type="domain" description="FAD/NAD(P)-binding" evidence="10">
    <location>
        <begin position="9"/>
        <end position="305"/>
    </location>
</feature>
<dbReference type="InterPro" id="IPR050097">
    <property type="entry name" value="Ferredoxin-NADP_redctase_2"/>
</dbReference>
<evidence type="ECO:0000256" key="3">
    <source>
        <dbReference type="ARBA" id="ARBA00022630"/>
    </source>
</evidence>
<organism evidence="11 12">
    <name type="scientific">Entomobacter blattae</name>
    <dbReference type="NCBI Taxonomy" id="2762277"/>
    <lineage>
        <taxon>Bacteria</taxon>
        <taxon>Pseudomonadati</taxon>
        <taxon>Pseudomonadota</taxon>
        <taxon>Alphaproteobacteria</taxon>
        <taxon>Acetobacterales</taxon>
        <taxon>Acetobacteraceae</taxon>
        <taxon>Entomobacter</taxon>
    </lineage>
</organism>
<evidence type="ECO:0000256" key="4">
    <source>
        <dbReference type="ARBA" id="ARBA00022827"/>
    </source>
</evidence>
<evidence type="ECO:0000256" key="7">
    <source>
        <dbReference type="ARBA" id="ARBA00023284"/>
    </source>
</evidence>
<sequence>MSENTIFTDVLIIGAGPAGYTAAIYAARANLKPVLVAGLQPGGQLMITTEIENFPGFANPIQGPWLMQQMQEQAENVGAKIEYDIITQCHLKQNILEGRPFQLVGDSGTHYQAKSVIIATGAQARWLGLKSETRLQGAGVSACATCDGFFFKGKEVAVVGGGNTAVEEALYLTHHADKVTLIHRRDSLRAEKILQDRLFANSKISVLWNSTVEEVLEDTNSRVVSGVRVHNSQTNTTTTLPLDGVFIAIGHTPNTQLFQKQVELDSEGYIITTPGTTQTSLPGVFAAGDVQDKTYRQAITAAGTGCMAALEAERFLATIHHVFA</sequence>
<dbReference type="Gene3D" id="3.50.50.60">
    <property type="entry name" value="FAD/NAD(P)-binding domain"/>
    <property type="match status" value="2"/>
</dbReference>
<protein>
    <recommendedName>
        <fullName evidence="2 8">Thioredoxin reductase</fullName>
        <ecNumber evidence="8">1.8.1.9</ecNumber>
    </recommendedName>
</protein>
<keyword evidence="3 8" id="KW-0285">Flavoprotein</keyword>
<dbReference type="AlphaFoldDB" id="A0A7H1NNL7"/>
<evidence type="ECO:0000256" key="2">
    <source>
        <dbReference type="ARBA" id="ARBA00018719"/>
    </source>
</evidence>
<name>A0A7H1NNL7_9PROT</name>
<keyword evidence="12" id="KW-1185">Reference proteome</keyword>
<dbReference type="PROSITE" id="PS00573">
    <property type="entry name" value="PYRIDINE_REDOX_2"/>
    <property type="match status" value="1"/>
</dbReference>
<dbReference type="EMBL" id="CP060244">
    <property type="protein sequence ID" value="QNT77377.1"/>
    <property type="molecule type" value="Genomic_DNA"/>
</dbReference>
<comment type="similarity">
    <text evidence="1 8">Belongs to the class-II pyridine nucleotide-disulfide oxidoreductase family.</text>
</comment>
<keyword evidence="4 8" id="KW-0274">FAD</keyword>
<gene>
    <name evidence="11" type="primary">trxB</name>
    <name evidence="11" type="ORF">JGUZn3_01110</name>
</gene>
<dbReference type="InterPro" id="IPR023753">
    <property type="entry name" value="FAD/NAD-binding_dom"/>
</dbReference>
<dbReference type="InterPro" id="IPR008255">
    <property type="entry name" value="Pyr_nucl-diS_OxRdtase_2_AS"/>
</dbReference>
<dbReference type="NCBIfam" id="TIGR01292">
    <property type="entry name" value="TRX_reduct"/>
    <property type="match status" value="1"/>
</dbReference>
<dbReference type="KEGG" id="ebla:JGUZn3_01110"/>
<evidence type="ECO:0000256" key="8">
    <source>
        <dbReference type="RuleBase" id="RU003880"/>
    </source>
</evidence>
<dbReference type="RefSeq" id="WP_203413862.1">
    <property type="nucleotide sequence ID" value="NZ_CP060244.1"/>
</dbReference>
<proteinExistence type="inferred from homology"/>
<dbReference type="GO" id="GO:0019430">
    <property type="term" value="P:removal of superoxide radicals"/>
    <property type="evidence" value="ECO:0007669"/>
    <property type="project" value="UniProtKB-UniRule"/>
</dbReference>
<evidence type="ECO:0000313" key="12">
    <source>
        <dbReference type="Proteomes" id="UP000516349"/>
    </source>
</evidence>
<dbReference type="GO" id="GO:0004791">
    <property type="term" value="F:thioredoxin-disulfide reductase (NADPH) activity"/>
    <property type="evidence" value="ECO:0007669"/>
    <property type="project" value="UniProtKB-UniRule"/>
</dbReference>
<evidence type="ECO:0000313" key="11">
    <source>
        <dbReference type="EMBL" id="QNT77377.1"/>
    </source>
</evidence>
<evidence type="ECO:0000256" key="5">
    <source>
        <dbReference type="ARBA" id="ARBA00023002"/>
    </source>
</evidence>
<evidence type="ECO:0000256" key="1">
    <source>
        <dbReference type="ARBA" id="ARBA00009333"/>
    </source>
</evidence>
<dbReference type="Pfam" id="PF07992">
    <property type="entry name" value="Pyr_redox_2"/>
    <property type="match status" value="1"/>
</dbReference>
<dbReference type="PRINTS" id="PR00368">
    <property type="entry name" value="FADPNR"/>
</dbReference>
<keyword evidence="9" id="KW-0521">NADP</keyword>
<reference evidence="11 12" key="1">
    <citation type="submission" date="2020-08" db="EMBL/GenBank/DDBJ databases">
        <title>Complete genome sequence of Entomobacter blattae G55GP.</title>
        <authorList>
            <person name="Poehlein A."/>
            <person name="Guzman J."/>
            <person name="Daniel R."/>
            <person name="Vilcinskas A."/>
        </authorList>
    </citation>
    <scope>NUCLEOTIDE SEQUENCE [LARGE SCALE GENOMIC DNA]</scope>
    <source>
        <strain evidence="11 12">G55GP</strain>
    </source>
</reference>
<keyword evidence="7 8" id="KW-0676">Redox-active center</keyword>
<accession>A0A7H1NNL7</accession>
<dbReference type="EC" id="1.8.1.9" evidence="8"/>
<dbReference type="InterPro" id="IPR005982">
    <property type="entry name" value="Thioredox_Rdtase"/>
</dbReference>
<evidence type="ECO:0000256" key="6">
    <source>
        <dbReference type="ARBA" id="ARBA00023157"/>
    </source>
</evidence>
<comment type="catalytic activity">
    <reaction evidence="8">
        <text>[thioredoxin]-dithiol + NADP(+) = [thioredoxin]-disulfide + NADPH + H(+)</text>
        <dbReference type="Rhea" id="RHEA:20345"/>
        <dbReference type="Rhea" id="RHEA-COMP:10698"/>
        <dbReference type="Rhea" id="RHEA-COMP:10700"/>
        <dbReference type="ChEBI" id="CHEBI:15378"/>
        <dbReference type="ChEBI" id="CHEBI:29950"/>
        <dbReference type="ChEBI" id="CHEBI:50058"/>
        <dbReference type="ChEBI" id="CHEBI:57783"/>
        <dbReference type="ChEBI" id="CHEBI:58349"/>
        <dbReference type="EC" id="1.8.1.9"/>
    </reaction>
</comment>
<comment type="subunit">
    <text evidence="8">Homodimer.</text>
</comment>
<dbReference type="GO" id="GO:0005737">
    <property type="term" value="C:cytoplasm"/>
    <property type="evidence" value="ECO:0007669"/>
    <property type="project" value="InterPro"/>
</dbReference>
<dbReference type="SUPFAM" id="SSF51905">
    <property type="entry name" value="FAD/NAD(P)-binding domain"/>
    <property type="match status" value="1"/>
</dbReference>
<evidence type="ECO:0000256" key="9">
    <source>
        <dbReference type="RuleBase" id="RU003881"/>
    </source>
</evidence>
<dbReference type="PRINTS" id="PR00469">
    <property type="entry name" value="PNDRDTASEII"/>
</dbReference>